<sequence>MPDRGISGIELAEFEVLMLIKAFPPEHLQRILKEEGVATLEQLDCLTLRNFLHYLRSL</sequence>
<gene>
    <name evidence="1" type="ordered locus">Desti_5432</name>
</gene>
<dbReference type="Proteomes" id="UP000006055">
    <property type="component" value="Chromosome"/>
</dbReference>
<accession>I4CEM8</accession>
<dbReference type="STRING" id="706587.Desti_5432"/>
<proteinExistence type="predicted"/>
<reference evidence="2" key="1">
    <citation type="submission" date="2012-06" db="EMBL/GenBank/DDBJ databases">
        <title>Complete sequence of chromosome of Desulfomonile tiedjei DSM 6799.</title>
        <authorList>
            <person name="Lucas S."/>
            <person name="Copeland A."/>
            <person name="Lapidus A."/>
            <person name="Glavina del Rio T."/>
            <person name="Dalin E."/>
            <person name="Tice H."/>
            <person name="Bruce D."/>
            <person name="Goodwin L."/>
            <person name="Pitluck S."/>
            <person name="Peters L."/>
            <person name="Ovchinnikova G."/>
            <person name="Zeytun A."/>
            <person name="Lu M."/>
            <person name="Kyrpides N."/>
            <person name="Mavromatis K."/>
            <person name="Ivanova N."/>
            <person name="Brettin T."/>
            <person name="Detter J.C."/>
            <person name="Han C."/>
            <person name="Larimer F."/>
            <person name="Land M."/>
            <person name="Hauser L."/>
            <person name="Markowitz V."/>
            <person name="Cheng J.-F."/>
            <person name="Hugenholtz P."/>
            <person name="Woyke T."/>
            <person name="Wu D."/>
            <person name="Spring S."/>
            <person name="Schroeder M."/>
            <person name="Brambilla E."/>
            <person name="Klenk H.-P."/>
            <person name="Eisen J.A."/>
        </authorList>
    </citation>
    <scope>NUCLEOTIDE SEQUENCE [LARGE SCALE GENOMIC DNA]</scope>
    <source>
        <strain evidence="2">ATCC 49306 / DSM 6799 / DCB-1</strain>
    </source>
</reference>
<dbReference type="HOGENOM" id="CLU_2972080_0_0_7"/>
<dbReference type="AlphaFoldDB" id="I4CEM8"/>
<organism evidence="1 2">
    <name type="scientific">Desulfomonile tiedjei (strain ATCC 49306 / DSM 6799 / DCB-1)</name>
    <dbReference type="NCBI Taxonomy" id="706587"/>
    <lineage>
        <taxon>Bacteria</taxon>
        <taxon>Pseudomonadati</taxon>
        <taxon>Thermodesulfobacteriota</taxon>
        <taxon>Desulfomonilia</taxon>
        <taxon>Desulfomonilales</taxon>
        <taxon>Desulfomonilaceae</taxon>
        <taxon>Desulfomonile</taxon>
    </lineage>
</organism>
<protein>
    <submittedName>
        <fullName evidence="1">Uncharacterized protein</fullName>
    </submittedName>
</protein>
<dbReference type="EMBL" id="CP003360">
    <property type="protein sequence ID" value="AFM28019.1"/>
    <property type="molecule type" value="Genomic_DNA"/>
</dbReference>
<evidence type="ECO:0000313" key="2">
    <source>
        <dbReference type="Proteomes" id="UP000006055"/>
    </source>
</evidence>
<name>I4CEM8_DESTA</name>
<keyword evidence="2" id="KW-1185">Reference proteome</keyword>
<dbReference type="KEGG" id="dti:Desti_5432"/>
<evidence type="ECO:0000313" key="1">
    <source>
        <dbReference type="EMBL" id="AFM28019.1"/>
    </source>
</evidence>